<dbReference type="EMBL" id="JBIRGQ010000004">
    <property type="protein sequence ID" value="MFH8548163.1"/>
    <property type="molecule type" value="Genomic_DNA"/>
</dbReference>
<feature type="signal peptide" evidence="1">
    <location>
        <begin position="1"/>
        <end position="26"/>
    </location>
</feature>
<reference evidence="2 3" key="1">
    <citation type="submission" date="2024-10" db="EMBL/GenBank/DDBJ databases">
        <title>The Natural Products Discovery Center: Release of the First 8490 Sequenced Strains for Exploring Actinobacteria Biosynthetic Diversity.</title>
        <authorList>
            <person name="Kalkreuter E."/>
            <person name="Kautsar S.A."/>
            <person name="Yang D."/>
            <person name="Bader C.D."/>
            <person name="Teijaro C.N."/>
            <person name="Fluegel L."/>
            <person name="Davis C.M."/>
            <person name="Simpson J.R."/>
            <person name="Lauterbach L."/>
            <person name="Steele A.D."/>
            <person name="Gui C."/>
            <person name="Meng S."/>
            <person name="Li G."/>
            <person name="Viehrig K."/>
            <person name="Ye F."/>
            <person name="Su P."/>
            <person name="Kiefer A.F."/>
            <person name="Nichols A."/>
            <person name="Cepeda A.J."/>
            <person name="Yan W."/>
            <person name="Fan B."/>
            <person name="Jiang Y."/>
            <person name="Adhikari A."/>
            <person name="Zheng C.-J."/>
            <person name="Schuster L."/>
            <person name="Cowan T.M."/>
            <person name="Smanski M.J."/>
            <person name="Chevrette M.G."/>
            <person name="De Carvalho L.P.S."/>
            <person name="Shen B."/>
        </authorList>
    </citation>
    <scope>NUCLEOTIDE SEQUENCE [LARGE SCALE GENOMIC DNA]</scope>
    <source>
        <strain evidence="2 3">NPDC017990</strain>
    </source>
</reference>
<keyword evidence="1" id="KW-0732">Signal</keyword>
<comment type="caution">
    <text evidence="2">The sequence shown here is derived from an EMBL/GenBank/DDBJ whole genome shotgun (WGS) entry which is preliminary data.</text>
</comment>
<dbReference type="Proteomes" id="UP001610818">
    <property type="component" value="Unassembled WGS sequence"/>
</dbReference>
<evidence type="ECO:0000313" key="2">
    <source>
        <dbReference type="EMBL" id="MFH8548163.1"/>
    </source>
</evidence>
<organism evidence="2 3">
    <name type="scientific">Streptomyces longisporoflavus</name>
    <dbReference type="NCBI Taxonomy" id="28044"/>
    <lineage>
        <taxon>Bacteria</taxon>
        <taxon>Bacillati</taxon>
        <taxon>Actinomycetota</taxon>
        <taxon>Actinomycetes</taxon>
        <taxon>Kitasatosporales</taxon>
        <taxon>Streptomycetaceae</taxon>
        <taxon>Streptomyces</taxon>
    </lineage>
</organism>
<feature type="chain" id="PRO_5045656074" description="Secreted protein" evidence="1">
    <location>
        <begin position="27"/>
        <end position="120"/>
    </location>
</feature>
<proteinExistence type="predicted"/>
<accession>A0ABW7QTX2</accession>
<sequence>MRKFAGTALAAVVMMGALGFTGSASAAEPQSGAAVTVASQSTAGDVEAQRRKCVSVKKWYTKRFNRMVRVKNSCGYKVCFSVTVAASRDPEFAIGARKTQDFRYGGIAWTKGTGVKRVSC</sequence>
<protein>
    <recommendedName>
        <fullName evidence="4">Secreted protein</fullName>
    </recommendedName>
</protein>
<evidence type="ECO:0008006" key="4">
    <source>
        <dbReference type="Google" id="ProtNLM"/>
    </source>
</evidence>
<name>A0ABW7QTX2_9ACTN</name>
<dbReference type="RefSeq" id="WP_397714605.1">
    <property type="nucleotide sequence ID" value="NZ_JBIRGN010000004.1"/>
</dbReference>
<evidence type="ECO:0000256" key="1">
    <source>
        <dbReference type="SAM" id="SignalP"/>
    </source>
</evidence>
<keyword evidence="3" id="KW-1185">Reference proteome</keyword>
<evidence type="ECO:0000313" key="3">
    <source>
        <dbReference type="Proteomes" id="UP001610818"/>
    </source>
</evidence>
<gene>
    <name evidence="2" type="ORF">ACH4F9_24430</name>
</gene>